<keyword evidence="6" id="KW-1185">Reference proteome</keyword>
<evidence type="ECO:0000256" key="2">
    <source>
        <dbReference type="ARBA" id="ARBA00023277"/>
    </source>
</evidence>
<reference evidence="5 6" key="1">
    <citation type="journal article" date="2019" name="Int. J. Syst. Evol. Microbiol.">
        <title>The Global Catalogue of Microorganisms (GCM) 10K type strain sequencing project: providing services to taxonomists for standard genome sequencing and annotation.</title>
        <authorList>
            <consortium name="The Broad Institute Genomics Platform"/>
            <consortium name="The Broad Institute Genome Sequencing Center for Infectious Disease"/>
            <person name="Wu L."/>
            <person name="Ma J."/>
        </authorList>
    </citation>
    <scope>NUCLEOTIDE SEQUENCE [LARGE SCALE GENOMIC DNA]</scope>
    <source>
        <strain evidence="5 6">JCM 4316</strain>
    </source>
</reference>
<dbReference type="InterPro" id="IPR046348">
    <property type="entry name" value="SIS_dom_sf"/>
</dbReference>
<dbReference type="SUPFAM" id="SSF53697">
    <property type="entry name" value="SIS domain"/>
    <property type="match status" value="1"/>
</dbReference>
<dbReference type="InterPro" id="IPR005486">
    <property type="entry name" value="Glucokinase_regulatory_CS"/>
</dbReference>
<dbReference type="NCBIfam" id="NF009222">
    <property type="entry name" value="PRK12570.1"/>
    <property type="match status" value="1"/>
</dbReference>
<dbReference type="PROSITE" id="PS01272">
    <property type="entry name" value="GCKR"/>
    <property type="match status" value="1"/>
</dbReference>
<dbReference type="NCBIfam" id="NF003915">
    <property type="entry name" value="PRK05441.1"/>
    <property type="match status" value="1"/>
</dbReference>
<protein>
    <recommendedName>
        <fullName evidence="3">N-acetylmuramic acid 6-phosphate etherase</fullName>
        <shortName evidence="3">MurNAc-6-P etherase</shortName>
        <ecNumber evidence="3">4.2.1.126</ecNumber>
    </recommendedName>
    <alternativeName>
        <fullName evidence="3">N-acetylmuramic acid 6-phosphate hydrolase</fullName>
    </alternativeName>
    <alternativeName>
        <fullName evidence="3">N-acetylmuramic acid 6-phosphate lyase</fullName>
    </alternativeName>
</protein>
<dbReference type="PROSITE" id="PS51464">
    <property type="entry name" value="SIS"/>
    <property type="match status" value="1"/>
</dbReference>
<evidence type="ECO:0000313" key="5">
    <source>
        <dbReference type="EMBL" id="GAA2362917.1"/>
    </source>
</evidence>
<dbReference type="HAMAP" id="MF_00068">
    <property type="entry name" value="MurQ"/>
    <property type="match status" value="1"/>
</dbReference>
<comment type="caution">
    <text evidence="5">The sequence shown here is derived from an EMBL/GenBank/DDBJ whole genome shotgun (WGS) entry which is preliminary data.</text>
</comment>
<proteinExistence type="inferred from homology"/>
<comment type="subunit">
    <text evidence="3">Homodimer.</text>
</comment>
<comment type="similarity">
    <text evidence="3">Belongs to the GCKR-like family. MurNAc-6-P etherase subfamily.</text>
</comment>
<dbReference type="CDD" id="cd05007">
    <property type="entry name" value="SIS_Etherase"/>
    <property type="match status" value="1"/>
</dbReference>
<dbReference type="PANTHER" id="PTHR10088:SF4">
    <property type="entry name" value="GLUCOKINASE REGULATORY PROTEIN"/>
    <property type="match status" value="1"/>
</dbReference>
<evidence type="ECO:0000313" key="6">
    <source>
        <dbReference type="Proteomes" id="UP001500253"/>
    </source>
</evidence>
<dbReference type="NCBIfam" id="TIGR00274">
    <property type="entry name" value="N-acetylmuramic acid 6-phosphate etherase"/>
    <property type="match status" value="1"/>
</dbReference>
<comment type="pathway">
    <text evidence="3">Amino-sugar metabolism; N-acetylmuramate degradation.</text>
</comment>
<dbReference type="InterPro" id="IPR001347">
    <property type="entry name" value="SIS_dom"/>
</dbReference>
<keyword evidence="1 3" id="KW-0456">Lyase</keyword>
<gene>
    <name evidence="5" type="primary">murQ_2</name>
    <name evidence="3" type="synonym">murQ</name>
    <name evidence="5" type="ORF">GCM10010246_62690</name>
</gene>
<dbReference type="Pfam" id="PF22645">
    <property type="entry name" value="GKRP_SIS_N"/>
    <property type="match status" value="1"/>
</dbReference>
<feature type="active site" description="Proton donor" evidence="3">
    <location>
        <position position="94"/>
    </location>
</feature>
<dbReference type="PANTHER" id="PTHR10088">
    <property type="entry name" value="GLUCOKINASE REGULATORY PROTEIN"/>
    <property type="match status" value="1"/>
</dbReference>
<evidence type="ECO:0000259" key="4">
    <source>
        <dbReference type="PROSITE" id="PS51464"/>
    </source>
</evidence>
<dbReference type="RefSeq" id="WP_346177703.1">
    <property type="nucleotide sequence ID" value="NZ_BAAASD010000035.1"/>
</dbReference>
<comment type="miscellaneous">
    <text evidence="3">A lyase-type mechanism (elimination/hydration) is suggested for the cleavage of the lactyl ether bond of MurNAc 6-phosphate, with the formation of an alpha,beta-unsaturated aldehyde intermediate with (E)-stereochemistry, followed by the syn addition of water to give product.</text>
</comment>
<evidence type="ECO:0000256" key="1">
    <source>
        <dbReference type="ARBA" id="ARBA00023239"/>
    </source>
</evidence>
<comment type="catalytic activity">
    <reaction evidence="3">
        <text>N-acetyl-D-muramate 6-phosphate + H2O = N-acetyl-D-glucosamine 6-phosphate + (R)-lactate</text>
        <dbReference type="Rhea" id="RHEA:26410"/>
        <dbReference type="ChEBI" id="CHEBI:15377"/>
        <dbReference type="ChEBI" id="CHEBI:16004"/>
        <dbReference type="ChEBI" id="CHEBI:57513"/>
        <dbReference type="ChEBI" id="CHEBI:58722"/>
        <dbReference type="EC" id="4.2.1.126"/>
    </reaction>
</comment>
<comment type="function">
    <text evidence="3">Specifically catalyzes the cleavage of the D-lactyl ether substituent of MurNAc 6-phosphate, producing GlcNAc 6-phosphate and D-lactate.</text>
</comment>
<dbReference type="EC" id="4.2.1.126" evidence="3"/>
<dbReference type="InterPro" id="IPR005488">
    <property type="entry name" value="Etherase_MurQ"/>
</dbReference>
<accession>A0ABN3GYC4</accession>
<feature type="domain" description="SIS" evidence="4">
    <location>
        <begin position="66"/>
        <end position="229"/>
    </location>
</feature>
<dbReference type="Gene3D" id="1.10.8.1080">
    <property type="match status" value="1"/>
</dbReference>
<dbReference type="Proteomes" id="UP001500253">
    <property type="component" value="Unassembled WGS sequence"/>
</dbReference>
<dbReference type="Gene3D" id="3.40.50.10490">
    <property type="entry name" value="Glucose-6-phosphate isomerase like protein, domain 1"/>
    <property type="match status" value="1"/>
</dbReference>
<name>A0ABN3GYC4_9ACTN</name>
<organism evidence="5 6">
    <name type="scientific">Streptomyces cuspidosporus</name>
    <dbReference type="NCBI Taxonomy" id="66882"/>
    <lineage>
        <taxon>Bacteria</taxon>
        <taxon>Bacillati</taxon>
        <taxon>Actinomycetota</taxon>
        <taxon>Actinomycetes</taxon>
        <taxon>Kitasatosporales</taxon>
        <taxon>Streptomycetaceae</taxon>
        <taxon>Streptomyces</taxon>
    </lineage>
</organism>
<sequence>MTSAADQEQLRAQLDTLTTEAFRPELAEIDRLATLEIARVMNGEDAAVPAAVATQLPRIAAAIDGIAERMARGGRLVYAGAGTAGRLGVLDASECPPTFNTAPGQVVGLIAGGPAAMVTSAEGAEDSKELAAADLDALGVGPDDSVVGISASGRTPYAVGAVEHARRLGALTVGLSCNAGSALAAAAEHGIEVVVGPELLTGSTRLKAGTAQKLVLNMISTITMIKLGKTYGNLMVDVRASNEKLRARSRRIVSLATGAPDPQIEAALAASDGEAKHAILAILGQVDAATAARLLSESDGHLRAALEAAQG</sequence>
<evidence type="ECO:0000256" key="3">
    <source>
        <dbReference type="HAMAP-Rule" id="MF_00068"/>
    </source>
</evidence>
<dbReference type="EMBL" id="BAAASD010000035">
    <property type="protein sequence ID" value="GAA2362917.1"/>
    <property type="molecule type" value="Genomic_DNA"/>
</dbReference>
<keyword evidence="2 3" id="KW-0119">Carbohydrate metabolism</keyword>
<dbReference type="InterPro" id="IPR040190">
    <property type="entry name" value="MURQ/GCKR"/>
</dbReference>
<feature type="active site" evidence="3">
    <location>
        <position position="125"/>
    </location>
</feature>